<proteinExistence type="predicted"/>
<organism evidence="1 2">
    <name type="scientific">Nepenthes gracilis</name>
    <name type="common">Slender pitcher plant</name>
    <dbReference type="NCBI Taxonomy" id="150966"/>
    <lineage>
        <taxon>Eukaryota</taxon>
        <taxon>Viridiplantae</taxon>
        <taxon>Streptophyta</taxon>
        <taxon>Embryophyta</taxon>
        <taxon>Tracheophyta</taxon>
        <taxon>Spermatophyta</taxon>
        <taxon>Magnoliopsida</taxon>
        <taxon>eudicotyledons</taxon>
        <taxon>Gunneridae</taxon>
        <taxon>Pentapetalae</taxon>
        <taxon>Caryophyllales</taxon>
        <taxon>Nepenthaceae</taxon>
        <taxon>Nepenthes</taxon>
    </lineage>
</organism>
<gene>
    <name evidence="1" type="ORF">Nepgr_024570</name>
</gene>
<keyword evidence="2" id="KW-1185">Reference proteome</keyword>
<comment type="caution">
    <text evidence="1">The sequence shown here is derived from an EMBL/GenBank/DDBJ whole genome shotgun (WGS) entry which is preliminary data.</text>
</comment>
<evidence type="ECO:0000313" key="2">
    <source>
        <dbReference type="Proteomes" id="UP001279734"/>
    </source>
</evidence>
<protein>
    <submittedName>
        <fullName evidence="1">Uncharacterized protein</fullName>
    </submittedName>
</protein>
<dbReference type="AlphaFoldDB" id="A0AAD3T659"/>
<dbReference type="Proteomes" id="UP001279734">
    <property type="component" value="Unassembled WGS sequence"/>
</dbReference>
<evidence type="ECO:0000313" key="1">
    <source>
        <dbReference type="EMBL" id="GMH22727.1"/>
    </source>
</evidence>
<dbReference type="EMBL" id="BSYO01000025">
    <property type="protein sequence ID" value="GMH22727.1"/>
    <property type="molecule type" value="Genomic_DNA"/>
</dbReference>
<name>A0AAD3T659_NEPGR</name>
<reference evidence="1" key="1">
    <citation type="submission" date="2023-05" db="EMBL/GenBank/DDBJ databases">
        <title>Nepenthes gracilis genome sequencing.</title>
        <authorList>
            <person name="Fukushima K."/>
        </authorList>
    </citation>
    <scope>NUCLEOTIDE SEQUENCE</scope>
    <source>
        <strain evidence="1">SING2019-196</strain>
    </source>
</reference>
<accession>A0AAD3T659</accession>
<sequence>MDMDFMKFLLNFHVLIPYSVQQYVFSGLIMFVSAEVLKAELYASVRYRRLRHLDDELRQNCTQYSESQCHFKLRKDPSKMVAFGKTLRERQIKEWKIHYLDFTLLKESLKQYVQQIEVGH</sequence>